<comment type="catalytic activity">
    <reaction evidence="17">
        <text>N(4)-{beta-D-GlcNAc-(1-&gt;2)-alpha-D-Man-(1-&gt;3)-[beta-D-GlcNAc-(1-&gt;2)-alpha-D-Man-(1-&gt;6)]-beta-D-Man-(1-&gt;4)-beta-D-GlcNAc-(1-&gt;4)-beta-D-GlcNAc}-L-asparaginyl-[protein] + GDP-beta-L-fucose = an N(4)-{beta-D-GlcNAc-(1-&gt;2)-alpha-D-Man-(1-&gt;3)-[beta-D-GlcNAc-(1-&gt;2)-alpha-D-Man-(1-&gt;6)]-beta-D-Man-(1-&gt;4)-beta-D-GlcNAc-(1-&gt;4)-[alpha-L-Fuc-(1-&gt;6)]-beta-D-GlcNAc}-L-asparaginyl-[protein] + GDP + H(+)</text>
        <dbReference type="Rhea" id="RHEA:12985"/>
        <dbReference type="Rhea" id="RHEA-COMP:13526"/>
        <dbReference type="Rhea" id="RHEA-COMP:13532"/>
        <dbReference type="ChEBI" id="CHEBI:15378"/>
        <dbReference type="ChEBI" id="CHEBI:57273"/>
        <dbReference type="ChEBI" id="CHEBI:58189"/>
        <dbReference type="ChEBI" id="CHEBI:60651"/>
        <dbReference type="ChEBI" id="CHEBI:137207"/>
        <dbReference type="EC" id="2.4.1.68"/>
    </reaction>
</comment>
<dbReference type="InterPro" id="IPR036028">
    <property type="entry name" value="SH3-like_dom_sf"/>
</dbReference>
<keyword evidence="24" id="KW-1185">Reference proteome</keyword>
<dbReference type="CDD" id="cd11792">
    <property type="entry name" value="SH3_Fut8"/>
    <property type="match status" value="1"/>
</dbReference>
<keyword evidence="13" id="KW-1015">Disulfide bond</keyword>
<keyword evidence="5 18" id="KW-0728">SH3 domain</keyword>
<dbReference type="Proteomes" id="UP000828390">
    <property type="component" value="Unassembled WGS sequence"/>
</dbReference>
<comment type="similarity">
    <text evidence="19">Belongs to the glycosyltransferase 23 family.</text>
</comment>
<evidence type="ECO:0000256" key="5">
    <source>
        <dbReference type="ARBA" id="ARBA00022443"/>
    </source>
</evidence>
<evidence type="ECO:0000256" key="10">
    <source>
        <dbReference type="ARBA" id="ARBA00022989"/>
    </source>
</evidence>
<dbReference type="PANTHER" id="PTHR13132:SF29">
    <property type="entry name" value="ALPHA-(1,6)-FUCOSYLTRANSFERASE"/>
    <property type="match status" value="1"/>
</dbReference>
<dbReference type="InterPro" id="IPR027350">
    <property type="entry name" value="GT23_dom"/>
</dbReference>
<keyword evidence="6 19" id="KW-0328">Glycosyltransferase</keyword>
<reference evidence="23" key="1">
    <citation type="journal article" date="2019" name="bioRxiv">
        <title>The Genome of the Zebra Mussel, Dreissena polymorpha: A Resource for Invasive Species Research.</title>
        <authorList>
            <person name="McCartney M.A."/>
            <person name="Auch B."/>
            <person name="Kono T."/>
            <person name="Mallez S."/>
            <person name="Zhang Y."/>
            <person name="Obille A."/>
            <person name="Becker A."/>
            <person name="Abrahante J.E."/>
            <person name="Garbe J."/>
            <person name="Badalamenti J.P."/>
            <person name="Herman A."/>
            <person name="Mangelson H."/>
            <person name="Liachko I."/>
            <person name="Sullivan S."/>
            <person name="Sone E.D."/>
            <person name="Koren S."/>
            <person name="Silverstein K.A.T."/>
            <person name="Beckman K.B."/>
            <person name="Gohl D.M."/>
        </authorList>
    </citation>
    <scope>NUCLEOTIDE SEQUENCE</scope>
    <source>
        <strain evidence="23">Duluth1</strain>
        <tissue evidence="23">Whole animal</tissue>
    </source>
</reference>
<dbReference type="SMART" id="SM00326">
    <property type="entry name" value="SH3"/>
    <property type="match status" value="1"/>
</dbReference>
<keyword evidence="9" id="KW-0735">Signal-anchor</keyword>
<evidence type="ECO:0000259" key="22">
    <source>
        <dbReference type="PROSITE" id="PS51659"/>
    </source>
</evidence>
<evidence type="ECO:0000259" key="21">
    <source>
        <dbReference type="PROSITE" id="PS50002"/>
    </source>
</evidence>
<dbReference type="Pfam" id="PF14604">
    <property type="entry name" value="SH3_9"/>
    <property type="match status" value="1"/>
</dbReference>
<organism evidence="23 24">
    <name type="scientific">Dreissena polymorpha</name>
    <name type="common">Zebra mussel</name>
    <name type="synonym">Mytilus polymorpha</name>
    <dbReference type="NCBI Taxonomy" id="45954"/>
    <lineage>
        <taxon>Eukaryota</taxon>
        <taxon>Metazoa</taxon>
        <taxon>Spiralia</taxon>
        <taxon>Lophotrochozoa</taxon>
        <taxon>Mollusca</taxon>
        <taxon>Bivalvia</taxon>
        <taxon>Autobranchia</taxon>
        <taxon>Heteroconchia</taxon>
        <taxon>Euheterodonta</taxon>
        <taxon>Imparidentia</taxon>
        <taxon>Neoheterodontei</taxon>
        <taxon>Myida</taxon>
        <taxon>Dreissenoidea</taxon>
        <taxon>Dreissenidae</taxon>
        <taxon>Dreissena</taxon>
    </lineage>
</organism>
<reference evidence="23" key="2">
    <citation type="submission" date="2020-11" db="EMBL/GenBank/DDBJ databases">
        <authorList>
            <person name="McCartney M.A."/>
            <person name="Auch B."/>
            <person name="Kono T."/>
            <person name="Mallez S."/>
            <person name="Becker A."/>
            <person name="Gohl D.M."/>
            <person name="Silverstein K.A.T."/>
            <person name="Koren S."/>
            <person name="Bechman K.B."/>
            <person name="Herman A."/>
            <person name="Abrahante J.E."/>
            <person name="Garbe J."/>
        </authorList>
    </citation>
    <scope>NUCLEOTIDE SEQUENCE</scope>
    <source>
        <strain evidence="23">Duluth1</strain>
        <tissue evidence="23">Whole animal</tissue>
    </source>
</reference>
<comment type="pathway">
    <text evidence="2">Protein modification; protein glycosylation.</text>
</comment>
<evidence type="ECO:0000256" key="14">
    <source>
        <dbReference type="ARBA" id="ARBA00030434"/>
    </source>
</evidence>
<evidence type="ECO:0000256" key="1">
    <source>
        <dbReference type="ARBA" id="ARBA00004447"/>
    </source>
</evidence>
<evidence type="ECO:0000256" key="17">
    <source>
        <dbReference type="ARBA" id="ARBA00093238"/>
    </source>
</evidence>
<dbReference type="Gene3D" id="3.40.50.11350">
    <property type="match status" value="1"/>
</dbReference>
<feature type="domain" description="SH3" evidence="21">
    <location>
        <begin position="498"/>
        <end position="559"/>
    </location>
</feature>
<evidence type="ECO:0000256" key="2">
    <source>
        <dbReference type="ARBA" id="ARBA00004922"/>
    </source>
</evidence>
<keyword evidence="8" id="KW-0812">Transmembrane</keyword>
<dbReference type="EC" id="2.4.1.68" evidence="3"/>
<keyword evidence="11" id="KW-0333">Golgi apparatus</keyword>
<comment type="caution">
    <text evidence="23">The sequence shown here is derived from an EMBL/GenBank/DDBJ whole genome shotgun (WGS) entry which is preliminary data.</text>
</comment>
<proteinExistence type="inferred from homology"/>
<evidence type="ECO:0000256" key="4">
    <source>
        <dbReference type="ARBA" id="ARBA00018201"/>
    </source>
</evidence>
<dbReference type="Pfam" id="PF19745">
    <property type="entry name" value="FUT8_N_cat"/>
    <property type="match status" value="1"/>
</dbReference>
<dbReference type="AlphaFoldDB" id="A0A9D4LM23"/>
<dbReference type="PROSITE" id="PS51659">
    <property type="entry name" value="GT23"/>
    <property type="match status" value="1"/>
</dbReference>
<dbReference type="InterPro" id="IPR035653">
    <property type="entry name" value="Fut8_SH3"/>
</dbReference>
<evidence type="ECO:0000256" key="7">
    <source>
        <dbReference type="ARBA" id="ARBA00022679"/>
    </source>
</evidence>
<keyword evidence="20" id="KW-0175">Coiled coil</keyword>
<accession>A0A9D4LM23</accession>
<dbReference type="FunFam" id="3.40.50.11350:FF:000001">
    <property type="entry name" value="Alpha-(1,6)-fucosyltransferase"/>
    <property type="match status" value="1"/>
</dbReference>
<evidence type="ECO:0000256" key="12">
    <source>
        <dbReference type="ARBA" id="ARBA00023136"/>
    </source>
</evidence>
<evidence type="ECO:0000313" key="24">
    <source>
        <dbReference type="Proteomes" id="UP000828390"/>
    </source>
</evidence>
<dbReference type="GO" id="GO:0032580">
    <property type="term" value="C:Golgi cisterna membrane"/>
    <property type="evidence" value="ECO:0007669"/>
    <property type="project" value="UniProtKB-SubCell"/>
</dbReference>
<dbReference type="CDD" id="cd11300">
    <property type="entry name" value="Fut8_like"/>
    <property type="match status" value="1"/>
</dbReference>
<dbReference type="PROSITE" id="PS50002">
    <property type="entry name" value="SH3"/>
    <property type="match status" value="1"/>
</dbReference>
<evidence type="ECO:0000256" key="9">
    <source>
        <dbReference type="ARBA" id="ARBA00022968"/>
    </source>
</evidence>
<dbReference type="InterPro" id="IPR045573">
    <property type="entry name" value="Fut8_N_cat"/>
</dbReference>
<evidence type="ECO:0000256" key="11">
    <source>
        <dbReference type="ARBA" id="ARBA00023034"/>
    </source>
</evidence>
<sequence length="572" mass="65661">MKFRQVVSVLLLAWLFVITYMIMSNFKSTNDTNQRNEIQLQRALEELEKLRTHNTELKFLNAKERSTNQATAQELTSLKERLEIAQRQLVHSTTQPEVRGGPKFEYEVMRREVERVTEEYNLYVQAKLTQIKENASDPALVSEVNTIIEISADIHKMMKNDQSRLANAVDGDVDWRKREALRLTDLVQRRLDYLQNPTDCDKAKKIVCNPGKACGCGCRLHHVTYCLIMAYATQRTLILHSEDLGYAFQGWESVFLSISKTCRSTVGQTTTRWGPNSMTDDSQVIELPTLDNLSPRPSFLPLAIPEDIADRLTRVHGDPSAWWVGQFVTYLTRPNAMMRKFLNESKEKLGFVNPIVGVHVRRTDKIGTEAKFHSIDEYMRYANEWFDIYQKQHPGVQRRVYLASDDPGVLHEAKQKYPNYTFVSDNEVSRTAGLGDRFTNASLHGIILDIYLLSRCDFIVCTFSSNVCRVSYELMMPLHGDPSIRFKSLDDLYYFHGQNAHNVLAIEDHQSRHDGEISFNVGDIVGVAGNHWDGYSMGTHVKTGRSGLFPSYKFVNIIERVKMPTYHEEPDL</sequence>
<evidence type="ECO:0000256" key="16">
    <source>
        <dbReference type="ARBA" id="ARBA00032208"/>
    </source>
</evidence>
<keyword evidence="10" id="KW-1133">Transmembrane helix</keyword>
<evidence type="ECO:0000256" key="15">
    <source>
        <dbReference type="ARBA" id="ARBA00030648"/>
    </source>
</evidence>
<feature type="coiled-coil region" evidence="20">
    <location>
        <begin position="30"/>
        <end position="95"/>
    </location>
</feature>
<evidence type="ECO:0000256" key="19">
    <source>
        <dbReference type="PROSITE-ProRule" id="PRU00992"/>
    </source>
</evidence>
<dbReference type="SUPFAM" id="SSF50044">
    <property type="entry name" value="SH3-domain"/>
    <property type="match status" value="1"/>
</dbReference>
<dbReference type="PANTHER" id="PTHR13132">
    <property type="entry name" value="ALPHA- 1,6 -FUCOSYLTRANSFERASE"/>
    <property type="match status" value="1"/>
</dbReference>
<gene>
    <name evidence="23" type="ORF">DPMN_101957</name>
</gene>
<feature type="region of interest" description="Important for donor substrate binding" evidence="19">
    <location>
        <begin position="361"/>
        <end position="362"/>
    </location>
</feature>
<dbReference type="GO" id="GO:0006487">
    <property type="term" value="P:protein N-linked glycosylation"/>
    <property type="evidence" value="ECO:0007669"/>
    <property type="project" value="TreeGrafter"/>
</dbReference>
<keyword evidence="7 19" id="KW-0808">Transferase</keyword>
<evidence type="ECO:0000256" key="13">
    <source>
        <dbReference type="ARBA" id="ARBA00023157"/>
    </source>
</evidence>
<protein>
    <recommendedName>
        <fullName evidence="4">Alpha-(1,6)-fucosyltransferase</fullName>
        <ecNumber evidence="3">2.4.1.68</ecNumber>
    </recommendedName>
    <alternativeName>
        <fullName evidence="14">GDP-L-Fuc:N-acetyl-beta-D-glucosaminide alpha1,6-fucosyltransferase</fullName>
    </alternativeName>
    <alternativeName>
        <fullName evidence="16">GDP-fucose--glycoprotein fucosyltransferase</fullName>
    </alternativeName>
    <alternativeName>
        <fullName evidence="15">Glycoprotein 6-alpha-L-fucosyltransferase</fullName>
    </alternativeName>
</protein>
<evidence type="ECO:0000256" key="6">
    <source>
        <dbReference type="ARBA" id="ARBA00022676"/>
    </source>
</evidence>
<keyword evidence="12" id="KW-0472">Membrane</keyword>
<evidence type="ECO:0000313" key="23">
    <source>
        <dbReference type="EMBL" id="KAH3859241.1"/>
    </source>
</evidence>
<evidence type="ECO:0000256" key="8">
    <source>
        <dbReference type="ARBA" id="ARBA00022692"/>
    </source>
</evidence>
<feature type="domain" description="GT23" evidence="22">
    <location>
        <begin position="202"/>
        <end position="489"/>
    </location>
</feature>
<dbReference type="Gene3D" id="2.30.30.40">
    <property type="entry name" value="SH3 Domains"/>
    <property type="match status" value="1"/>
</dbReference>
<comment type="subcellular location">
    <subcellularLocation>
        <location evidence="1">Golgi apparatus</location>
        <location evidence="1">Golgi stack membrane</location>
        <topology evidence="1">Single-pass type II membrane protein</topology>
    </subcellularLocation>
</comment>
<evidence type="ECO:0000256" key="3">
    <source>
        <dbReference type="ARBA" id="ARBA00012660"/>
    </source>
</evidence>
<dbReference type="Gene3D" id="1.10.287.1060">
    <property type="entry name" value="ESAT-6-like"/>
    <property type="match status" value="1"/>
</dbReference>
<name>A0A9D4LM23_DREPO</name>
<dbReference type="GO" id="GO:0008424">
    <property type="term" value="F:glycoprotein 6-alpha-L-fucosyltransferase activity"/>
    <property type="evidence" value="ECO:0007669"/>
    <property type="project" value="UniProtKB-EC"/>
</dbReference>
<dbReference type="EMBL" id="JAIWYP010000003">
    <property type="protein sequence ID" value="KAH3859241.1"/>
    <property type="molecule type" value="Genomic_DNA"/>
</dbReference>
<evidence type="ECO:0000256" key="18">
    <source>
        <dbReference type="PROSITE-ProRule" id="PRU00192"/>
    </source>
</evidence>
<dbReference type="FunFam" id="2.30.30.40:FF:000070">
    <property type="entry name" value="Alpha-(1,6)-fucosyltransferase"/>
    <property type="match status" value="1"/>
</dbReference>
<dbReference type="InterPro" id="IPR001452">
    <property type="entry name" value="SH3_domain"/>
</dbReference>
<evidence type="ECO:0000256" key="20">
    <source>
        <dbReference type="SAM" id="Coils"/>
    </source>
</evidence>